<dbReference type="Pfam" id="PF01820">
    <property type="entry name" value="Dala_Dala_lig_N"/>
    <property type="match status" value="1"/>
</dbReference>
<dbReference type="InterPro" id="IPR000291">
    <property type="entry name" value="D-Ala_lig_Van_CS"/>
</dbReference>
<keyword evidence="6 13" id="KW-0436">Ligase</keyword>
<protein>
    <recommendedName>
        <fullName evidence="4 13">D-alanine--D-alanine ligase</fullName>
        <ecNumber evidence="4 13">6.3.2.4</ecNumber>
    </recommendedName>
    <alternativeName>
        <fullName evidence="13">D-Ala-D-Ala ligase</fullName>
    </alternativeName>
    <alternativeName>
        <fullName evidence="13">D-alanylalanine synthetase</fullName>
    </alternativeName>
</protein>
<evidence type="ECO:0000256" key="12">
    <source>
        <dbReference type="ARBA" id="ARBA00047614"/>
    </source>
</evidence>
<comment type="caution">
    <text evidence="18">The sequence shown here is derived from an EMBL/GenBank/DDBJ whole genome shotgun (WGS) entry which is preliminary data.</text>
</comment>
<evidence type="ECO:0000256" key="2">
    <source>
        <dbReference type="ARBA" id="ARBA00004496"/>
    </source>
</evidence>
<sequence length="322" mass="35503">MKKLTIALLSGGISSERKVSLYGGDQVYEALNKEKYIVIRYDPKTDLDRLMADASKIDLALIILHGPFGEDGTIQGLLDLLDIPYQGSGVLGSALAINKLVSKKLYEQANIPVPPYIAIRRGDKINPEEYVDRLGIPLIIKPVSGGSSIGMSMVKSIDSLKNAIDTAFAFDDTILIETYIKGIELTGAVIGNDKLEVFPVVEIAPDKKHDFFDYHAKYTAGITLEICPARIDDNLAEKAKTYAKTAHQALGCKGYSRTDMILDNKDIYVLETNTIPGMTEISLFPLAAKTAGISFDRLLDRLIELGIERHKNSRHSHDHQKK</sequence>
<dbReference type="GO" id="GO:0046872">
    <property type="term" value="F:metal ion binding"/>
    <property type="evidence" value="ECO:0007669"/>
    <property type="project" value="UniProtKB-KW"/>
</dbReference>
<dbReference type="InterPro" id="IPR016185">
    <property type="entry name" value="PreATP-grasp_dom_sf"/>
</dbReference>
<evidence type="ECO:0000259" key="17">
    <source>
        <dbReference type="PROSITE" id="PS50975"/>
    </source>
</evidence>
<dbReference type="GO" id="GO:0005524">
    <property type="term" value="F:ATP binding"/>
    <property type="evidence" value="ECO:0007669"/>
    <property type="project" value="UniProtKB-UniRule"/>
</dbReference>
<dbReference type="PANTHER" id="PTHR23132">
    <property type="entry name" value="D-ALANINE--D-ALANINE LIGASE"/>
    <property type="match status" value="1"/>
</dbReference>
<feature type="binding site" evidence="15">
    <location>
        <position position="273"/>
    </location>
    <ligand>
        <name>Mg(2+)</name>
        <dbReference type="ChEBI" id="CHEBI:18420"/>
        <label>2</label>
    </ligand>
</feature>
<comment type="pathway">
    <text evidence="13">Cell wall biogenesis; peptidoglycan biosynthesis.</text>
</comment>
<evidence type="ECO:0000256" key="6">
    <source>
        <dbReference type="ARBA" id="ARBA00022598"/>
    </source>
</evidence>
<dbReference type="InterPro" id="IPR011095">
    <property type="entry name" value="Dala_Dala_lig_C"/>
</dbReference>
<dbReference type="EMBL" id="JACNLL010000027">
    <property type="protein sequence ID" value="MBC8198909.1"/>
    <property type="molecule type" value="Genomic_DNA"/>
</dbReference>
<evidence type="ECO:0000256" key="8">
    <source>
        <dbReference type="ARBA" id="ARBA00022840"/>
    </source>
</evidence>
<evidence type="ECO:0000256" key="14">
    <source>
        <dbReference type="PIRSR" id="PIRSR039102-1"/>
    </source>
</evidence>
<evidence type="ECO:0000256" key="15">
    <source>
        <dbReference type="PIRSR" id="PIRSR039102-3"/>
    </source>
</evidence>
<evidence type="ECO:0000256" key="3">
    <source>
        <dbReference type="ARBA" id="ARBA00010871"/>
    </source>
</evidence>
<feature type="binding site" evidence="15">
    <location>
        <position position="271"/>
    </location>
    <ligand>
        <name>Mg(2+)</name>
        <dbReference type="ChEBI" id="CHEBI:18420"/>
        <label>1</label>
    </ligand>
</feature>
<dbReference type="InterPro" id="IPR011761">
    <property type="entry name" value="ATP-grasp"/>
</dbReference>
<dbReference type="PIRSF" id="PIRSF039102">
    <property type="entry name" value="Ddl/VanB"/>
    <property type="match status" value="1"/>
</dbReference>
<dbReference type="GO" id="GO:0008360">
    <property type="term" value="P:regulation of cell shape"/>
    <property type="evidence" value="ECO:0007669"/>
    <property type="project" value="UniProtKB-KW"/>
</dbReference>
<dbReference type="GO" id="GO:0071555">
    <property type="term" value="P:cell wall organization"/>
    <property type="evidence" value="ECO:0007669"/>
    <property type="project" value="UniProtKB-KW"/>
</dbReference>
<dbReference type="PROSITE" id="PS00844">
    <property type="entry name" value="DALA_DALA_LIGASE_2"/>
    <property type="match status" value="1"/>
</dbReference>
<dbReference type="Gene3D" id="3.40.50.20">
    <property type="match status" value="1"/>
</dbReference>
<feature type="active site" evidence="14">
    <location>
        <position position="282"/>
    </location>
</feature>
<evidence type="ECO:0000256" key="4">
    <source>
        <dbReference type="ARBA" id="ARBA00012216"/>
    </source>
</evidence>
<dbReference type="InterPro" id="IPR005905">
    <property type="entry name" value="D_ala_D_ala"/>
</dbReference>
<dbReference type="Proteomes" id="UP000603545">
    <property type="component" value="Unassembled WGS sequence"/>
</dbReference>
<dbReference type="PROSITE" id="PS00843">
    <property type="entry name" value="DALA_DALA_LIGASE_1"/>
    <property type="match status" value="1"/>
</dbReference>
<keyword evidence="5 13" id="KW-0963">Cytoplasm</keyword>
<feature type="binding site" evidence="15">
    <location>
        <position position="259"/>
    </location>
    <ligand>
        <name>Mg(2+)</name>
        <dbReference type="ChEBI" id="CHEBI:18420"/>
        <label>1</label>
    </ligand>
</feature>
<comment type="cofactor">
    <cofactor evidence="1">
        <name>Mn(2+)</name>
        <dbReference type="ChEBI" id="CHEBI:29035"/>
    </cofactor>
</comment>
<dbReference type="NCBIfam" id="NF002378">
    <property type="entry name" value="PRK01372.1"/>
    <property type="match status" value="1"/>
</dbReference>
<evidence type="ECO:0000256" key="5">
    <source>
        <dbReference type="ARBA" id="ARBA00022490"/>
    </source>
</evidence>
<evidence type="ECO:0000256" key="10">
    <source>
        <dbReference type="ARBA" id="ARBA00022984"/>
    </source>
</evidence>
<dbReference type="SUPFAM" id="SSF56059">
    <property type="entry name" value="Glutathione synthetase ATP-binding domain-like"/>
    <property type="match status" value="1"/>
</dbReference>
<dbReference type="InterPro" id="IPR011127">
    <property type="entry name" value="Dala_Dala_lig_N"/>
</dbReference>
<dbReference type="Pfam" id="PF07478">
    <property type="entry name" value="Dala_Dala_lig_C"/>
    <property type="match status" value="1"/>
</dbReference>
<keyword evidence="15" id="KW-0479">Metal-binding</keyword>
<dbReference type="EC" id="6.3.2.4" evidence="4 13"/>
<gene>
    <name evidence="13" type="primary">ddl</name>
    <name evidence="18" type="ORF">H8E80_02510</name>
</gene>
<comment type="catalytic activity">
    <reaction evidence="12 13">
        <text>2 D-alanine + ATP = D-alanyl-D-alanine + ADP + phosphate + H(+)</text>
        <dbReference type="Rhea" id="RHEA:11224"/>
        <dbReference type="ChEBI" id="CHEBI:15378"/>
        <dbReference type="ChEBI" id="CHEBI:30616"/>
        <dbReference type="ChEBI" id="CHEBI:43474"/>
        <dbReference type="ChEBI" id="CHEBI:57416"/>
        <dbReference type="ChEBI" id="CHEBI:57822"/>
        <dbReference type="ChEBI" id="CHEBI:456216"/>
        <dbReference type="EC" id="6.3.2.4"/>
    </reaction>
</comment>
<proteinExistence type="inferred from homology"/>
<dbReference type="PANTHER" id="PTHR23132:SF23">
    <property type="entry name" value="D-ALANINE--D-ALANINE LIGASE B"/>
    <property type="match status" value="1"/>
</dbReference>
<evidence type="ECO:0000256" key="13">
    <source>
        <dbReference type="HAMAP-Rule" id="MF_00047"/>
    </source>
</evidence>
<keyword evidence="15" id="KW-0464">Manganese</keyword>
<dbReference type="SUPFAM" id="SSF52440">
    <property type="entry name" value="PreATP-grasp domain"/>
    <property type="match status" value="1"/>
</dbReference>
<reference evidence="18 19" key="1">
    <citation type="submission" date="2020-08" db="EMBL/GenBank/DDBJ databases">
        <title>Bridging the membrane lipid divide: bacteria of the FCB group superphylum have the potential to synthesize archaeal ether lipids.</title>
        <authorList>
            <person name="Villanueva L."/>
            <person name="Von Meijenfeldt F.A.B."/>
            <person name="Westbye A.B."/>
            <person name="Yadav S."/>
            <person name="Hopmans E.C."/>
            <person name="Dutilh B.E."/>
            <person name="Sinninghe Damste J.S."/>
        </authorList>
    </citation>
    <scope>NUCLEOTIDE SEQUENCE [LARGE SCALE GENOMIC DNA]</scope>
    <source>
        <strain evidence="18">NIOZ-UU82</strain>
    </source>
</reference>
<feature type="domain" description="ATP-grasp" evidence="17">
    <location>
        <begin position="103"/>
        <end position="304"/>
    </location>
</feature>
<name>A0A8J6N2L5_9BACT</name>
<keyword evidence="8 16" id="KW-0067">ATP-binding</keyword>
<feature type="active site" evidence="14">
    <location>
        <position position="147"/>
    </location>
</feature>
<dbReference type="AlphaFoldDB" id="A0A8J6N2L5"/>
<keyword evidence="10 13" id="KW-0573">Peptidoglycan synthesis</keyword>
<keyword evidence="9 13" id="KW-0133">Cell shape</keyword>
<dbReference type="Gene3D" id="3.30.470.20">
    <property type="entry name" value="ATP-grasp fold, B domain"/>
    <property type="match status" value="1"/>
</dbReference>
<evidence type="ECO:0000313" key="18">
    <source>
        <dbReference type="EMBL" id="MBC8198909.1"/>
    </source>
</evidence>
<comment type="subcellular location">
    <subcellularLocation>
        <location evidence="2 13">Cytoplasm</location>
    </subcellularLocation>
</comment>
<dbReference type="NCBIfam" id="TIGR01205">
    <property type="entry name" value="D_ala_D_alaTIGR"/>
    <property type="match status" value="1"/>
</dbReference>
<keyword evidence="7 16" id="KW-0547">Nucleotide-binding</keyword>
<evidence type="ECO:0000256" key="7">
    <source>
        <dbReference type="ARBA" id="ARBA00022741"/>
    </source>
</evidence>
<evidence type="ECO:0000256" key="9">
    <source>
        <dbReference type="ARBA" id="ARBA00022960"/>
    </source>
</evidence>
<keyword evidence="11 13" id="KW-0961">Cell wall biogenesis/degradation</keyword>
<comment type="function">
    <text evidence="13">Cell wall formation.</text>
</comment>
<dbReference type="UniPathway" id="UPA00219"/>
<accession>A0A8J6N2L5</accession>
<feature type="binding site" evidence="15">
    <location>
        <position position="271"/>
    </location>
    <ligand>
        <name>Mg(2+)</name>
        <dbReference type="ChEBI" id="CHEBI:18420"/>
        <label>2</label>
    </ligand>
</feature>
<dbReference type="Gene3D" id="3.30.1490.20">
    <property type="entry name" value="ATP-grasp fold, A domain"/>
    <property type="match status" value="1"/>
</dbReference>
<dbReference type="PROSITE" id="PS50975">
    <property type="entry name" value="ATP_GRASP"/>
    <property type="match status" value="1"/>
</dbReference>
<keyword evidence="15" id="KW-0460">Magnesium</keyword>
<feature type="active site" evidence="14">
    <location>
        <position position="16"/>
    </location>
</feature>
<evidence type="ECO:0000256" key="16">
    <source>
        <dbReference type="PROSITE-ProRule" id="PRU00409"/>
    </source>
</evidence>
<evidence type="ECO:0000256" key="1">
    <source>
        <dbReference type="ARBA" id="ARBA00001936"/>
    </source>
</evidence>
<comment type="cofactor">
    <cofactor evidence="15">
        <name>Mg(2+)</name>
        <dbReference type="ChEBI" id="CHEBI:18420"/>
    </cofactor>
    <cofactor evidence="15">
        <name>Mn(2+)</name>
        <dbReference type="ChEBI" id="CHEBI:29035"/>
    </cofactor>
    <text evidence="15">Binds 2 magnesium or manganese ions per subunit.</text>
</comment>
<dbReference type="InterPro" id="IPR013815">
    <property type="entry name" value="ATP_grasp_subdomain_1"/>
</dbReference>
<dbReference type="GO" id="GO:0009252">
    <property type="term" value="P:peptidoglycan biosynthetic process"/>
    <property type="evidence" value="ECO:0007669"/>
    <property type="project" value="UniProtKB-UniRule"/>
</dbReference>
<dbReference type="GO" id="GO:0008716">
    <property type="term" value="F:D-alanine-D-alanine ligase activity"/>
    <property type="evidence" value="ECO:0007669"/>
    <property type="project" value="UniProtKB-UniRule"/>
</dbReference>
<comment type="similarity">
    <text evidence="3 13">Belongs to the D-alanine--D-alanine ligase family.</text>
</comment>
<organism evidence="18 19">
    <name type="scientific">Candidatus Desulfaltia bathyphila</name>
    <dbReference type="NCBI Taxonomy" id="2841697"/>
    <lineage>
        <taxon>Bacteria</taxon>
        <taxon>Pseudomonadati</taxon>
        <taxon>Thermodesulfobacteriota</taxon>
        <taxon>Desulfobacteria</taxon>
        <taxon>Desulfobacterales</taxon>
        <taxon>Desulfobacterales incertae sedis</taxon>
        <taxon>Candidatus Desulfaltia</taxon>
    </lineage>
</organism>
<dbReference type="HAMAP" id="MF_00047">
    <property type="entry name" value="Dala_Dala_lig"/>
    <property type="match status" value="1"/>
</dbReference>
<dbReference type="NCBIfam" id="NF002528">
    <property type="entry name" value="PRK01966.1-4"/>
    <property type="match status" value="1"/>
</dbReference>
<dbReference type="GO" id="GO:0005737">
    <property type="term" value="C:cytoplasm"/>
    <property type="evidence" value="ECO:0007669"/>
    <property type="project" value="UniProtKB-SubCell"/>
</dbReference>
<evidence type="ECO:0000313" key="19">
    <source>
        <dbReference type="Proteomes" id="UP000603545"/>
    </source>
</evidence>
<evidence type="ECO:0000256" key="11">
    <source>
        <dbReference type="ARBA" id="ARBA00023316"/>
    </source>
</evidence>